<evidence type="ECO:0000313" key="3">
    <source>
        <dbReference type="EMBL" id="KAH7446828.1"/>
    </source>
</evidence>
<evidence type="ECO:0000259" key="2">
    <source>
        <dbReference type="PROSITE" id="PS51840"/>
    </source>
</evidence>
<dbReference type="OrthoDB" id="1905568at2759"/>
<protein>
    <recommendedName>
        <fullName evidence="2">C2 NT-type domain-containing protein</fullName>
    </recommendedName>
</protein>
<gene>
    <name evidence="3" type="ORF">KP509_01G078300</name>
</gene>
<organism evidence="3 4">
    <name type="scientific">Ceratopteris richardii</name>
    <name type="common">Triangle waterfern</name>
    <dbReference type="NCBI Taxonomy" id="49495"/>
    <lineage>
        <taxon>Eukaryota</taxon>
        <taxon>Viridiplantae</taxon>
        <taxon>Streptophyta</taxon>
        <taxon>Embryophyta</taxon>
        <taxon>Tracheophyta</taxon>
        <taxon>Polypodiopsida</taxon>
        <taxon>Polypodiidae</taxon>
        <taxon>Polypodiales</taxon>
        <taxon>Pteridineae</taxon>
        <taxon>Pteridaceae</taxon>
        <taxon>Parkerioideae</taxon>
        <taxon>Ceratopteris</taxon>
    </lineage>
</organism>
<feature type="domain" description="C2 NT-type" evidence="2">
    <location>
        <begin position="9"/>
        <end position="184"/>
    </location>
</feature>
<sequence length="807" mass="91651">MVVRIMGWRPWPPNSTKKFKVTLRLHSLEIIRHADSEQENEVDQITGTPESFDGVMMIKMEWRGLQTGFGQRLLRNEKRCRSSKKKFQHGRNVHFQEDFNNVCFLTPAKETGFLPYYLQFIVFQTEAKSKRTIFGKTYVNLGELAPSTQEMMKHTIRLRLTPPDSITRIEQYSASLVVTINFLEVRLSENASMDRFMTSSLHCLSGPLICDHQIRDMYGKKIKDIKRSVSLNWKKTSGEIDGIIICNGKLSMTSEESSSDNGDVYDTDSFNDSEEDKLSDGEEKMVLQSYGPLVGVNLFIEGALPELKDNRHVAGTVTCIPNKTRNCEASANELSMSDSDQGNVMLNIFSWKKRKLNFRSSRPVRGEPLLNKSYGDDGGDDIDRDRRMSGCPIDPCCSPNQEKAALCSAISECLDFGEERFSIGSWEKKDLVSRDGNMKLSTNVFFASIDQRSERAAGESACTVLVAVIADWLHKNPNCMPIKAEFDTLIREGSTEWRKLCDDETYRTKFFDGHFDLDTVMNARIRPLAVDHARSFVGFFQPEGLDETYKDVLQGHKYFDDIWSAIEQNAILQPDESFQPAIYVVSWNDHFFILKVCKEAYYIMDTLGERLYEGCKQAYAIRFDSETSLYYLPHSKVEDAKNNQSSPGSAIINRQIAPDSSASKTQSFPDGCSSKGQESSVAALIDIEINEARDNIAASLTNKEEGIEKVQGSEQENHKTEYKAKNIAASSTKNEEGVEKLQGSEYENHKTEYKAKDACREFLKGFFAALPIRELQTDLKKGLVGENALHQRLQIEFNFTYLEHYKQ</sequence>
<evidence type="ECO:0000313" key="4">
    <source>
        <dbReference type="Proteomes" id="UP000825935"/>
    </source>
</evidence>
<dbReference type="AlphaFoldDB" id="A0A8T2VIC5"/>
<dbReference type="PANTHER" id="PTHR31182">
    <property type="entry name" value="C2 NT-TYPE DOMAIN-CONTAINING PROTEIN"/>
    <property type="match status" value="1"/>
</dbReference>
<name>A0A8T2VIC5_CERRI</name>
<accession>A0A8T2VIC5</accession>
<dbReference type="InterPro" id="IPR019448">
    <property type="entry name" value="NT-C2"/>
</dbReference>
<dbReference type="PANTHER" id="PTHR31182:SF21">
    <property type="entry name" value="C2 NT-TYPE DOMAIN-CONTAINING PROTEIN"/>
    <property type="match status" value="1"/>
</dbReference>
<keyword evidence="4" id="KW-1185">Reference proteome</keyword>
<comment type="caution">
    <text evidence="3">The sequence shown here is derived from an EMBL/GenBank/DDBJ whole genome shotgun (WGS) entry which is preliminary data.</text>
</comment>
<dbReference type="OMA" id="QDIMPIQ"/>
<dbReference type="Proteomes" id="UP000825935">
    <property type="component" value="Chromosome 1"/>
</dbReference>
<dbReference type="Pfam" id="PF10358">
    <property type="entry name" value="NT-C2"/>
    <property type="match status" value="1"/>
</dbReference>
<evidence type="ECO:0000256" key="1">
    <source>
        <dbReference type="SAM" id="MobiDB-lite"/>
    </source>
</evidence>
<dbReference type="EMBL" id="CM035406">
    <property type="protein sequence ID" value="KAH7446828.1"/>
    <property type="molecule type" value="Genomic_DNA"/>
</dbReference>
<dbReference type="PROSITE" id="PS51840">
    <property type="entry name" value="C2_NT"/>
    <property type="match status" value="1"/>
</dbReference>
<feature type="compositionally biased region" description="Acidic residues" evidence="1">
    <location>
        <begin position="263"/>
        <end position="275"/>
    </location>
</feature>
<reference evidence="3" key="1">
    <citation type="submission" date="2021-08" db="EMBL/GenBank/DDBJ databases">
        <title>WGS assembly of Ceratopteris richardii.</title>
        <authorList>
            <person name="Marchant D.B."/>
            <person name="Chen G."/>
            <person name="Jenkins J."/>
            <person name="Shu S."/>
            <person name="Leebens-Mack J."/>
            <person name="Grimwood J."/>
            <person name="Schmutz J."/>
            <person name="Soltis P."/>
            <person name="Soltis D."/>
            <person name="Chen Z.-H."/>
        </authorList>
    </citation>
    <scope>NUCLEOTIDE SEQUENCE</scope>
    <source>
        <strain evidence="3">Whitten #5841</strain>
        <tissue evidence="3">Leaf</tissue>
    </source>
</reference>
<feature type="region of interest" description="Disordered" evidence="1">
    <location>
        <begin position="253"/>
        <end position="278"/>
    </location>
</feature>
<proteinExistence type="predicted"/>